<keyword evidence="10" id="KW-1185">Reference proteome</keyword>
<evidence type="ECO:0000256" key="5">
    <source>
        <dbReference type="ARBA" id="ARBA00022989"/>
    </source>
</evidence>
<dbReference type="OrthoDB" id="205546at2759"/>
<feature type="transmembrane region" description="Helical" evidence="8">
    <location>
        <begin position="204"/>
        <end position="223"/>
    </location>
</feature>
<feature type="region of interest" description="Disordered" evidence="7">
    <location>
        <begin position="94"/>
        <end position="114"/>
    </location>
</feature>
<comment type="caution">
    <text evidence="9">The sequence shown here is derived from an EMBL/GenBank/DDBJ whole genome shotgun (WGS) entry which is preliminary data.</text>
</comment>
<keyword evidence="3 8" id="KW-0812">Transmembrane</keyword>
<evidence type="ECO:0000313" key="9">
    <source>
        <dbReference type="EMBL" id="CAH0022963.1"/>
    </source>
</evidence>
<evidence type="ECO:0000256" key="1">
    <source>
        <dbReference type="ARBA" id="ARBA00004477"/>
    </source>
</evidence>
<evidence type="ECO:0000256" key="6">
    <source>
        <dbReference type="ARBA" id="ARBA00023136"/>
    </source>
</evidence>
<reference evidence="9" key="1">
    <citation type="submission" date="2021-10" db="EMBL/GenBank/DDBJ databases">
        <authorList>
            <person name="Piombo E."/>
        </authorList>
    </citation>
    <scope>NUCLEOTIDE SEQUENCE</scope>
</reference>
<name>A0A9N9VJL7_9HYPO</name>
<organism evidence="9 10">
    <name type="scientific">Clonostachys rhizophaga</name>
    <dbReference type="NCBI Taxonomy" id="160324"/>
    <lineage>
        <taxon>Eukaryota</taxon>
        <taxon>Fungi</taxon>
        <taxon>Dikarya</taxon>
        <taxon>Ascomycota</taxon>
        <taxon>Pezizomycotina</taxon>
        <taxon>Sordariomycetes</taxon>
        <taxon>Hypocreomycetidae</taxon>
        <taxon>Hypocreales</taxon>
        <taxon>Bionectriaceae</taxon>
        <taxon>Clonostachys</taxon>
    </lineage>
</organism>
<dbReference type="GO" id="GO:0005789">
    <property type="term" value="C:endoplasmic reticulum membrane"/>
    <property type="evidence" value="ECO:0007669"/>
    <property type="project" value="UniProtKB-SubCell"/>
</dbReference>
<dbReference type="PANTHER" id="PTHR15301">
    <property type="entry name" value="INSULIN-INDUCED GENE 1"/>
    <property type="match status" value="1"/>
</dbReference>
<evidence type="ECO:0000256" key="8">
    <source>
        <dbReference type="SAM" id="Phobius"/>
    </source>
</evidence>
<accession>A0A9N9VJL7</accession>
<dbReference type="PANTHER" id="PTHR15301:SF3">
    <property type="entry name" value="PROTEIN NSG1-RELATED"/>
    <property type="match status" value="1"/>
</dbReference>
<sequence length="407" mass="44021">MSEDGPPLFRPIPRRPFPVNINLTTATPPEDDEDDSTGLPPSKSNLDLFRSRFLNVGYKTPTEAGSSISRPPSYMNLTSSTLYGIYSPTTTSRAFHDRDEDDTPWGTGAQTPIRRPTLDDVTYELMKERSHLGRRPSVYRTVDTTIPHAATPASASHAPISTTRRAALLLALGVGYGMVLTRLQDNSQWPSLPAGMIQPRQDMYYLAFWGISGVVLGSLLPWIDNVWESTFGREVEDDASTVDAASSAELDASTDWTLVMRAIGAFVGIVFAIRKLTWTSSLQASLALALVNPLLWWIIDRSKAGFMLSTFVAVLGSAVFLGVNPDMMPAPSGLFHPGAGASAGNSSYAIDSELYSALSGIASQETVEAGVWMLSVLFCSSICFGNIGRRLVSEKTGVGKGRWAGTQ</sequence>
<feature type="transmembrane region" description="Helical" evidence="8">
    <location>
        <begin position="166"/>
        <end position="183"/>
    </location>
</feature>
<evidence type="ECO:0000256" key="3">
    <source>
        <dbReference type="ARBA" id="ARBA00022692"/>
    </source>
</evidence>
<feature type="transmembrane region" description="Helical" evidence="8">
    <location>
        <begin position="256"/>
        <end position="273"/>
    </location>
</feature>
<dbReference type="AlphaFoldDB" id="A0A9N9VJL7"/>
<gene>
    <name evidence="9" type="ORF">CRHIZ90672A_00014606</name>
</gene>
<comment type="subcellular location">
    <subcellularLocation>
        <location evidence="1">Endoplasmic reticulum membrane</location>
        <topology evidence="1">Multi-pass membrane protein</topology>
    </subcellularLocation>
</comment>
<comment type="similarity">
    <text evidence="2">Belongs to the INSIG family.</text>
</comment>
<keyword evidence="6 8" id="KW-0472">Membrane</keyword>
<dbReference type="InterPro" id="IPR025929">
    <property type="entry name" value="INSIG_fam"/>
</dbReference>
<dbReference type="Proteomes" id="UP000696573">
    <property type="component" value="Unassembled WGS sequence"/>
</dbReference>
<evidence type="ECO:0008006" key="11">
    <source>
        <dbReference type="Google" id="ProtNLM"/>
    </source>
</evidence>
<evidence type="ECO:0000313" key="10">
    <source>
        <dbReference type="Proteomes" id="UP000696573"/>
    </source>
</evidence>
<dbReference type="GO" id="GO:0016126">
    <property type="term" value="P:sterol biosynthetic process"/>
    <property type="evidence" value="ECO:0007669"/>
    <property type="project" value="TreeGrafter"/>
</dbReference>
<evidence type="ECO:0000256" key="4">
    <source>
        <dbReference type="ARBA" id="ARBA00022824"/>
    </source>
</evidence>
<feature type="transmembrane region" description="Helical" evidence="8">
    <location>
        <begin position="305"/>
        <end position="323"/>
    </location>
</feature>
<feature type="transmembrane region" description="Helical" evidence="8">
    <location>
        <begin position="280"/>
        <end position="299"/>
    </location>
</feature>
<feature type="region of interest" description="Disordered" evidence="7">
    <location>
        <begin position="1"/>
        <end position="45"/>
    </location>
</feature>
<evidence type="ECO:0000256" key="2">
    <source>
        <dbReference type="ARBA" id="ARBA00007475"/>
    </source>
</evidence>
<dbReference type="EMBL" id="CABFNQ020000688">
    <property type="protein sequence ID" value="CAH0022963.1"/>
    <property type="molecule type" value="Genomic_DNA"/>
</dbReference>
<keyword evidence="5 8" id="KW-1133">Transmembrane helix</keyword>
<dbReference type="Pfam" id="PF07281">
    <property type="entry name" value="INSIG"/>
    <property type="match status" value="1"/>
</dbReference>
<protein>
    <recommendedName>
        <fullName evidence="11">Insulin-induced gene 2 protein</fullName>
    </recommendedName>
</protein>
<proteinExistence type="inferred from homology"/>
<keyword evidence="4" id="KW-0256">Endoplasmic reticulum</keyword>
<evidence type="ECO:0000256" key="7">
    <source>
        <dbReference type="SAM" id="MobiDB-lite"/>
    </source>
</evidence>